<feature type="compositionally biased region" description="Polar residues" evidence="1">
    <location>
        <begin position="67"/>
        <end position="78"/>
    </location>
</feature>
<feature type="region of interest" description="Disordered" evidence="1">
    <location>
        <begin position="40"/>
        <end position="80"/>
    </location>
</feature>
<feature type="compositionally biased region" description="Polar residues" evidence="1">
    <location>
        <begin position="41"/>
        <end position="54"/>
    </location>
</feature>
<dbReference type="EMBL" id="BKCJ010324748">
    <property type="protein sequence ID" value="GEZ79600.1"/>
    <property type="molecule type" value="Genomic_DNA"/>
</dbReference>
<gene>
    <name evidence="2" type="ORF">Tci_551573</name>
</gene>
<dbReference type="AlphaFoldDB" id="A0A699IRK7"/>
<protein>
    <submittedName>
        <fullName evidence="2">Uncharacterized protein</fullName>
    </submittedName>
</protein>
<accession>A0A699IRK7</accession>
<organism evidence="2">
    <name type="scientific">Tanacetum cinerariifolium</name>
    <name type="common">Dalmatian daisy</name>
    <name type="synonym">Chrysanthemum cinerariifolium</name>
    <dbReference type="NCBI Taxonomy" id="118510"/>
    <lineage>
        <taxon>Eukaryota</taxon>
        <taxon>Viridiplantae</taxon>
        <taxon>Streptophyta</taxon>
        <taxon>Embryophyta</taxon>
        <taxon>Tracheophyta</taxon>
        <taxon>Spermatophyta</taxon>
        <taxon>Magnoliopsida</taxon>
        <taxon>eudicotyledons</taxon>
        <taxon>Gunneridae</taxon>
        <taxon>Pentapetalae</taxon>
        <taxon>asterids</taxon>
        <taxon>campanulids</taxon>
        <taxon>Asterales</taxon>
        <taxon>Asteraceae</taxon>
        <taxon>Asteroideae</taxon>
        <taxon>Anthemideae</taxon>
        <taxon>Anthemidinae</taxon>
        <taxon>Tanacetum</taxon>
    </lineage>
</organism>
<evidence type="ECO:0000256" key="1">
    <source>
        <dbReference type="SAM" id="MobiDB-lite"/>
    </source>
</evidence>
<sequence length="130" mass="14964">MEHYPYLNNGIYDVVERVMHPLALRQARRPRSDRRKALHFVSSTSVHHNHGSLSRQEDDNEDDGASRASTPSPTTYLNSLKPLNYQQYKIPSPSEQSDDLLFERQTELLNQSQEIHKGVRGGFKSFKKAL</sequence>
<proteinExistence type="predicted"/>
<comment type="caution">
    <text evidence="2">The sequence shown here is derived from an EMBL/GenBank/DDBJ whole genome shotgun (WGS) entry which is preliminary data.</text>
</comment>
<reference evidence="2" key="1">
    <citation type="journal article" date="2019" name="Sci. Rep.">
        <title>Draft genome of Tanacetum cinerariifolium, the natural source of mosquito coil.</title>
        <authorList>
            <person name="Yamashiro T."/>
            <person name="Shiraishi A."/>
            <person name="Satake H."/>
            <person name="Nakayama K."/>
        </authorList>
    </citation>
    <scope>NUCLEOTIDE SEQUENCE</scope>
</reference>
<name>A0A699IRK7_TANCI</name>
<evidence type="ECO:0000313" key="2">
    <source>
        <dbReference type="EMBL" id="GEZ79600.1"/>
    </source>
</evidence>